<dbReference type="PROSITE" id="PS50003">
    <property type="entry name" value="PH_DOMAIN"/>
    <property type="match status" value="1"/>
</dbReference>
<dbReference type="RefSeq" id="XP_008621064.1">
    <property type="nucleotide sequence ID" value="XM_008622842.1"/>
</dbReference>
<dbReference type="EMBL" id="JH767271">
    <property type="protein sequence ID" value="EQC25500.1"/>
    <property type="molecule type" value="Genomic_DNA"/>
</dbReference>
<dbReference type="OrthoDB" id="46706at2759"/>
<dbReference type="GO" id="GO:0007032">
    <property type="term" value="P:endosome organization"/>
    <property type="evidence" value="ECO:0007669"/>
    <property type="project" value="TreeGrafter"/>
</dbReference>
<feature type="domain" description="PH" evidence="3">
    <location>
        <begin position="19"/>
        <end position="114"/>
    </location>
</feature>
<protein>
    <recommendedName>
        <fullName evidence="3">PH domain-containing protein</fullName>
    </recommendedName>
</protein>
<evidence type="ECO:0000259" key="3">
    <source>
        <dbReference type="PROSITE" id="PS50003"/>
    </source>
</evidence>
<sequence>MAETTTAKVPRDDASVYQTDELRGYLLKKTRNGKWQKRWFETNGCFLTYYKKQGQKLLAALNLPQVGEIALLPESAEDGPGLFTIELNDRIYTIKAKGQDDAALWVEALVWRQQGGVVASSTTDEAMLLQHAGSSEDLQDGADSPPPAAKPSQFPKEKKLDDVDTAKSPGCAKCCVVQ</sequence>
<dbReference type="GeneID" id="19957351"/>
<dbReference type="GO" id="GO:0005802">
    <property type="term" value="C:trans-Golgi network"/>
    <property type="evidence" value="ECO:0007669"/>
    <property type="project" value="TreeGrafter"/>
</dbReference>
<dbReference type="GO" id="GO:0001881">
    <property type="term" value="P:receptor recycling"/>
    <property type="evidence" value="ECO:0007669"/>
    <property type="project" value="TreeGrafter"/>
</dbReference>
<organism evidence="4 5">
    <name type="scientific">Saprolegnia diclina (strain VS20)</name>
    <dbReference type="NCBI Taxonomy" id="1156394"/>
    <lineage>
        <taxon>Eukaryota</taxon>
        <taxon>Sar</taxon>
        <taxon>Stramenopiles</taxon>
        <taxon>Oomycota</taxon>
        <taxon>Saprolegniomycetes</taxon>
        <taxon>Saprolegniales</taxon>
        <taxon>Saprolegniaceae</taxon>
        <taxon>Saprolegnia</taxon>
    </lineage>
</organism>
<dbReference type="OMA" id="WVEALVW"/>
<feature type="region of interest" description="Disordered" evidence="2">
    <location>
        <begin position="132"/>
        <end position="169"/>
    </location>
</feature>
<evidence type="ECO:0000313" key="5">
    <source>
        <dbReference type="Proteomes" id="UP000030762"/>
    </source>
</evidence>
<dbReference type="PANTHER" id="PTHR22902">
    <property type="entry name" value="SESQUIPEDALIAN"/>
    <property type="match status" value="1"/>
</dbReference>
<gene>
    <name evidence="4" type="ORF">SDRG_16624</name>
</gene>
<evidence type="ECO:0000256" key="1">
    <source>
        <dbReference type="ARBA" id="ARBA00022553"/>
    </source>
</evidence>
<keyword evidence="5" id="KW-1185">Reference proteome</keyword>
<dbReference type="AlphaFoldDB" id="T0PWW2"/>
<dbReference type="SUPFAM" id="SSF50729">
    <property type="entry name" value="PH domain-like"/>
    <property type="match status" value="1"/>
</dbReference>
<dbReference type="eggNOG" id="ENOG502S2C6">
    <property type="taxonomic scope" value="Eukaryota"/>
</dbReference>
<dbReference type="Gene3D" id="2.30.29.30">
    <property type="entry name" value="Pleckstrin-homology domain (PH domain)/Phosphotyrosine-binding domain (PTB)"/>
    <property type="match status" value="1"/>
</dbReference>
<dbReference type="GO" id="GO:0005829">
    <property type="term" value="C:cytosol"/>
    <property type="evidence" value="ECO:0007669"/>
    <property type="project" value="GOC"/>
</dbReference>
<name>T0PWW2_SAPDV</name>
<evidence type="ECO:0000256" key="2">
    <source>
        <dbReference type="SAM" id="MobiDB-lite"/>
    </source>
</evidence>
<dbReference type="InterPro" id="IPR001849">
    <property type="entry name" value="PH_domain"/>
</dbReference>
<dbReference type="GO" id="GO:0055037">
    <property type="term" value="C:recycling endosome"/>
    <property type="evidence" value="ECO:0007669"/>
    <property type="project" value="TreeGrafter"/>
</dbReference>
<reference evidence="4 5" key="1">
    <citation type="submission" date="2012-04" db="EMBL/GenBank/DDBJ databases">
        <title>The Genome Sequence of Saprolegnia declina VS20.</title>
        <authorList>
            <consortium name="The Broad Institute Genome Sequencing Platform"/>
            <person name="Russ C."/>
            <person name="Nusbaum C."/>
            <person name="Tyler B."/>
            <person name="van West P."/>
            <person name="Dieguez-Uribeondo J."/>
            <person name="de Bruijn I."/>
            <person name="Tripathy S."/>
            <person name="Jiang R."/>
            <person name="Young S.K."/>
            <person name="Zeng Q."/>
            <person name="Gargeya S."/>
            <person name="Fitzgerald M."/>
            <person name="Haas B."/>
            <person name="Abouelleil A."/>
            <person name="Alvarado L."/>
            <person name="Arachchi H.M."/>
            <person name="Berlin A."/>
            <person name="Chapman S.B."/>
            <person name="Goldberg J."/>
            <person name="Griggs A."/>
            <person name="Gujja S."/>
            <person name="Hansen M."/>
            <person name="Howarth C."/>
            <person name="Imamovic A."/>
            <person name="Larimer J."/>
            <person name="McCowen C."/>
            <person name="Montmayeur A."/>
            <person name="Murphy C."/>
            <person name="Neiman D."/>
            <person name="Pearson M."/>
            <person name="Priest M."/>
            <person name="Roberts A."/>
            <person name="Saif S."/>
            <person name="Shea T."/>
            <person name="Sisk P."/>
            <person name="Sykes S."/>
            <person name="Wortman J."/>
            <person name="Nusbaum C."/>
            <person name="Birren B."/>
        </authorList>
    </citation>
    <scope>NUCLEOTIDE SEQUENCE [LARGE SCALE GENOMIC DNA]</scope>
    <source>
        <strain evidence="4 5">VS20</strain>
    </source>
</reference>
<dbReference type="InParanoid" id="T0PWW2"/>
<accession>T0PWW2</accession>
<dbReference type="Pfam" id="PF00169">
    <property type="entry name" value="PH"/>
    <property type="match status" value="1"/>
</dbReference>
<dbReference type="SMART" id="SM00233">
    <property type="entry name" value="PH"/>
    <property type="match status" value="1"/>
</dbReference>
<proteinExistence type="predicted"/>
<keyword evidence="1" id="KW-0597">Phosphoprotein</keyword>
<dbReference type="GO" id="GO:0042147">
    <property type="term" value="P:retrograde transport, endosome to Golgi"/>
    <property type="evidence" value="ECO:0007669"/>
    <property type="project" value="TreeGrafter"/>
</dbReference>
<dbReference type="Proteomes" id="UP000030762">
    <property type="component" value="Unassembled WGS sequence"/>
</dbReference>
<dbReference type="GO" id="GO:0005769">
    <property type="term" value="C:early endosome"/>
    <property type="evidence" value="ECO:0007669"/>
    <property type="project" value="TreeGrafter"/>
</dbReference>
<dbReference type="InterPro" id="IPR045188">
    <property type="entry name" value="Boi1/Boi2-like"/>
</dbReference>
<dbReference type="VEuPathDB" id="FungiDB:SDRG_16624"/>
<feature type="compositionally biased region" description="Basic and acidic residues" evidence="2">
    <location>
        <begin position="155"/>
        <end position="165"/>
    </location>
</feature>
<dbReference type="InterPro" id="IPR011993">
    <property type="entry name" value="PH-like_dom_sf"/>
</dbReference>
<evidence type="ECO:0000313" key="4">
    <source>
        <dbReference type="EMBL" id="EQC25500.1"/>
    </source>
</evidence>
<dbReference type="PANTHER" id="PTHR22902:SF27">
    <property type="entry name" value="PLECKSTRIN HOMOLOGY DOMAIN-CONTAINING FAMILY A MEMBER 3"/>
    <property type="match status" value="1"/>
</dbReference>